<gene>
    <name evidence="4" type="ORF">KNV97_01870</name>
</gene>
<dbReference type="GO" id="GO:0004813">
    <property type="term" value="F:alanine-tRNA ligase activity"/>
    <property type="evidence" value="ECO:0007669"/>
    <property type="project" value="InterPro"/>
</dbReference>
<protein>
    <submittedName>
        <fullName evidence="4">Alanyl-tRNA editing protein</fullName>
    </submittedName>
</protein>
<keyword evidence="2" id="KW-0862">Zinc</keyword>
<evidence type="ECO:0000256" key="2">
    <source>
        <dbReference type="ARBA" id="ARBA00022833"/>
    </source>
</evidence>
<dbReference type="GO" id="GO:0005524">
    <property type="term" value="F:ATP binding"/>
    <property type="evidence" value="ECO:0007669"/>
    <property type="project" value="InterPro"/>
</dbReference>
<organism evidence="4 5">
    <name type="scientific">Vibrio ostreae</name>
    <dbReference type="NCBI Taxonomy" id="2841925"/>
    <lineage>
        <taxon>Bacteria</taxon>
        <taxon>Pseudomonadati</taxon>
        <taxon>Pseudomonadota</taxon>
        <taxon>Gammaproteobacteria</taxon>
        <taxon>Vibrionales</taxon>
        <taxon>Vibrionaceae</taxon>
        <taxon>Vibrio</taxon>
    </lineage>
</organism>
<dbReference type="Pfam" id="PF01411">
    <property type="entry name" value="tRNA-synt_2c"/>
    <property type="match status" value="1"/>
</dbReference>
<keyword evidence="1" id="KW-0479">Metal-binding</keyword>
<reference evidence="4" key="1">
    <citation type="submission" date="2021-06" db="EMBL/GenBank/DDBJ databases">
        <title>Vibrio nov. sp., novel gut bacterium isolated from Yellow Sea oyster.</title>
        <authorList>
            <person name="Muhammad N."/>
            <person name="Nguyen T.H."/>
            <person name="Lee Y.-J."/>
            <person name="Ko J."/>
            <person name="Kim S.-G."/>
        </authorList>
    </citation>
    <scope>NUCLEOTIDE SEQUENCE</scope>
    <source>
        <strain evidence="4">OG9-811</strain>
    </source>
</reference>
<keyword evidence="5" id="KW-1185">Reference proteome</keyword>
<dbReference type="GO" id="GO:0006419">
    <property type="term" value="P:alanyl-tRNA aminoacylation"/>
    <property type="evidence" value="ECO:0007669"/>
    <property type="project" value="InterPro"/>
</dbReference>
<accession>A0A975U6V7</accession>
<dbReference type="PANTHER" id="PTHR43462">
    <property type="entry name" value="ALANYL-TRNA EDITING PROTEIN"/>
    <property type="match status" value="1"/>
</dbReference>
<name>A0A975U6V7_9VIBR</name>
<evidence type="ECO:0000259" key="3">
    <source>
        <dbReference type="SMART" id="SM00863"/>
    </source>
</evidence>
<dbReference type="RefSeq" id="WP_218561974.1">
    <property type="nucleotide sequence ID" value="NZ_CP076642.1"/>
</dbReference>
<dbReference type="EMBL" id="CP076642">
    <property type="protein sequence ID" value="QXO16288.1"/>
    <property type="molecule type" value="Genomic_DNA"/>
</dbReference>
<feature type="domain" description="Threonyl/alanyl tRNA synthetase SAD" evidence="3">
    <location>
        <begin position="183"/>
        <end position="225"/>
    </location>
</feature>
<dbReference type="PANTHER" id="PTHR43462:SF1">
    <property type="entry name" value="ALANYL-TRNA EDITING PROTEIN AARSD1"/>
    <property type="match status" value="1"/>
</dbReference>
<dbReference type="InterPro" id="IPR018164">
    <property type="entry name" value="Ala-tRNA-synth_IIc_N"/>
</dbReference>
<dbReference type="GO" id="GO:0002161">
    <property type="term" value="F:aminoacyl-tRNA deacylase activity"/>
    <property type="evidence" value="ECO:0007669"/>
    <property type="project" value="UniProtKB-ARBA"/>
</dbReference>
<sequence length="230" mass="25821">MFYRIDCSLFFGQKDVTMTEKVFWTNPYLAELTSHVSRVDGSEVELSHTIFYAESGGQESDQGTIGGIDVVKASKSGTRIIYQLASLPTFTVGDKVVTVIDWPRRYALMKLHFAAEVVLEIFTQRFADFDKIGAHISADKSRIDFACPHSITPLLYDIRAEAQQLIDADLAIESQFSDPLVERRFWKVAGFAQVPCGGTHLRRTSEVGRIALKRKNVGKGKERVEIRLAD</sequence>
<dbReference type="Proteomes" id="UP000694232">
    <property type="component" value="Chromosome 2"/>
</dbReference>
<dbReference type="KEGG" id="vos:KNV97_01870"/>
<evidence type="ECO:0000256" key="1">
    <source>
        <dbReference type="ARBA" id="ARBA00022723"/>
    </source>
</evidence>
<dbReference type="InterPro" id="IPR051335">
    <property type="entry name" value="Alanyl-tRNA_Editing_Enzymes"/>
</dbReference>
<dbReference type="Pfam" id="PF07973">
    <property type="entry name" value="tRNA_SAD"/>
    <property type="match status" value="1"/>
</dbReference>
<dbReference type="GO" id="GO:0046872">
    <property type="term" value="F:metal ion binding"/>
    <property type="evidence" value="ECO:0007669"/>
    <property type="project" value="UniProtKB-KW"/>
</dbReference>
<dbReference type="InterPro" id="IPR012947">
    <property type="entry name" value="tRNA_SAD"/>
</dbReference>
<evidence type="ECO:0000313" key="4">
    <source>
        <dbReference type="EMBL" id="QXO16288.1"/>
    </source>
</evidence>
<dbReference type="AlphaFoldDB" id="A0A975U6V7"/>
<dbReference type="SMART" id="SM00863">
    <property type="entry name" value="tRNA_SAD"/>
    <property type="match status" value="1"/>
</dbReference>
<evidence type="ECO:0000313" key="5">
    <source>
        <dbReference type="Proteomes" id="UP000694232"/>
    </source>
</evidence>
<proteinExistence type="predicted"/>